<dbReference type="AlphaFoldDB" id="A0A117PP65"/>
<dbReference type="Proteomes" id="UP000053039">
    <property type="component" value="Unassembled WGS sequence"/>
</dbReference>
<accession>A0A117PP65</accession>
<name>A0A117PP65_9ACTN</name>
<evidence type="ECO:0000313" key="1">
    <source>
        <dbReference type="EMBL" id="KUM84098.1"/>
    </source>
</evidence>
<gene>
    <name evidence="1" type="ORF">AQI94_32665</name>
</gene>
<reference evidence="1 2" key="1">
    <citation type="submission" date="2015-10" db="EMBL/GenBank/DDBJ databases">
        <title>Draft genome sequence of Streptomyces pseudovenezuelae DSM 40212, type strain for the species Streptomyces pseudovenezuelae.</title>
        <authorList>
            <person name="Ruckert C."/>
            <person name="Winkler A."/>
            <person name="Kalinowski J."/>
            <person name="Kampfer P."/>
            <person name="Glaeser S."/>
        </authorList>
    </citation>
    <scope>NUCLEOTIDE SEQUENCE [LARGE SCALE GENOMIC DNA]</scope>
    <source>
        <strain evidence="1 2">DSM 40212</strain>
    </source>
</reference>
<sequence>MSWVANVMISVDAADSASAEALSEWLRTDAHRRGQPEVHGVGFLNLLTSPEANQWGGWKHPECEVWAGALNHADLDALKQRVFEMPWSEPNLVQLLIMDQEEGFFRMWMIRGSELRQFAPLQPNEEDEGFYRG</sequence>
<dbReference type="RefSeq" id="WP_031048981.1">
    <property type="nucleotide sequence ID" value="NZ_JBEYZI010000002.1"/>
</dbReference>
<organism evidence="1 2">
    <name type="scientific">Streptomyces pseudovenezuelae</name>
    <dbReference type="NCBI Taxonomy" id="67350"/>
    <lineage>
        <taxon>Bacteria</taxon>
        <taxon>Bacillati</taxon>
        <taxon>Actinomycetota</taxon>
        <taxon>Actinomycetes</taxon>
        <taxon>Kitasatosporales</taxon>
        <taxon>Streptomycetaceae</taxon>
        <taxon>Streptomyces</taxon>
        <taxon>Streptomyces aurantiacus group</taxon>
    </lineage>
</organism>
<evidence type="ECO:0000313" key="2">
    <source>
        <dbReference type="Proteomes" id="UP000053039"/>
    </source>
</evidence>
<comment type="caution">
    <text evidence="1">The sequence shown here is derived from an EMBL/GenBank/DDBJ whole genome shotgun (WGS) entry which is preliminary data.</text>
</comment>
<protein>
    <submittedName>
        <fullName evidence="1">Squamosa promoter-binding protein 15</fullName>
    </submittedName>
</protein>
<proteinExistence type="predicted"/>
<dbReference type="OrthoDB" id="4552613at2"/>
<dbReference type="EMBL" id="LMWM01000038">
    <property type="protein sequence ID" value="KUM84098.1"/>
    <property type="molecule type" value="Genomic_DNA"/>
</dbReference>